<evidence type="ECO:0000313" key="1">
    <source>
        <dbReference type="EMBL" id="SVD87810.1"/>
    </source>
</evidence>
<dbReference type="EMBL" id="UINC01179230">
    <property type="protein sequence ID" value="SVD87810.1"/>
    <property type="molecule type" value="Genomic_DNA"/>
</dbReference>
<sequence length="92" mass="10577">MNKLDMNPECEECEKVIDIANSEVSVIICEDCYGRTEFCKCNDCDECMERLEGQDEENFVGNCAECSRVLFDDDEIHCISCFGKKQKSNKKK</sequence>
<accession>A0A382YXI4</accession>
<organism evidence="1">
    <name type="scientific">marine metagenome</name>
    <dbReference type="NCBI Taxonomy" id="408172"/>
    <lineage>
        <taxon>unclassified sequences</taxon>
        <taxon>metagenomes</taxon>
        <taxon>ecological metagenomes</taxon>
    </lineage>
</organism>
<reference evidence="1" key="1">
    <citation type="submission" date="2018-05" db="EMBL/GenBank/DDBJ databases">
        <authorList>
            <person name="Lanie J.A."/>
            <person name="Ng W.-L."/>
            <person name="Kazmierczak K.M."/>
            <person name="Andrzejewski T.M."/>
            <person name="Davidsen T.M."/>
            <person name="Wayne K.J."/>
            <person name="Tettelin H."/>
            <person name="Glass J.I."/>
            <person name="Rusch D."/>
            <person name="Podicherti R."/>
            <person name="Tsui H.-C.T."/>
            <person name="Winkler M.E."/>
        </authorList>
    </citation>
    <scope>NUCLEOTIDE SEQUENCE</scope>
</reference>
<name>A0A382YXI4_9ZZZZ</name>
<proteinExistence type="predicted"/>
<dbReference type="AlphaFoldDB" id="A0A382YXI4"/>
<gene>
    <name evidence="1" type="ORF">METZ01_LOCUS440664</name>
</gene>
<protein>
    <submittedName>
        <fullName evidence="1">Uncharacterized protein</fullName>
    </submittedName>
</protein>